<keyword evidence="2" id="KW-0479">Metal-binding</keyword>
<dbReference type="Gene3D" id="3.90.850.10">
    <property type="entry name" value="Fumarylacetoacetase-like, C-terminal domain"/>
    <property type="match status" value="1"/>
</dbReference>
<dbReference type="InterPro" id="IPR051121">
    <property type="entry name" value="FAH"/>
</dbReference>
<organism evidence="4">
    <name type="scientific">freshwater metagenome</name>
    <dbReference type="NCBI Taxonomy" id="449393"/>
    <lineage>
        <taxon>unclassified sequences</taxon>
        <taxon>metagenomes</taxon>
        <taxon>ecological metagenomes</taxon>
    </lineage>
</organism>
<dbReference type="PANTHER" id="PTHR42796:SF4">
    <property type="entry name" value="FUMARYLACETOACETATE HYDROLASE DOMAIN-CONTAINING PROTEIN 2A"/>
    <property type="match status" value="1"/>
</dbReference>
<dbReference type="GO" id="GO:0044281">
    <property type="term" value="P:small molecule metabolic process"/>
    <property type="evidence" value="ECO:0007669"/>
    <property type="project" value="UniProtKB-ARBA"/>
</dbReference>
<evidence type="ECO:0000259" key="3">
    <source>
        <dbReference type="Pfam" id="PF01557"/>
    </source>
</evidence>
<dbReference type="EMBL" id="CAFAAB010000099">
    <property type="protein sequence ID" value="CAB4787240.1"/>
    <property type="molecule type" value="Genomic_DNA"/>
</dbReference>
<evidence type="ECO:0000256" key="2">
    <source>
        <dbReference type="ARBA" id="ARBA00022723"/>
    </source>
</evidence>
<dbReference type="SUPFAM" id="SSF56529">
    <property type="entry name" value="FAH"/>
    <property type="match status" value="1"/>
</dbReference>
<name>A0A6J6WR69_9ZZZZ</name>
<comment type="similarity">
    <text evidence="1">Belongs to the FAH family.</text>
</comment>
<accession>A0A6J6WR69</accession>
<protein>
    <submittedName>
        <fullName evidence="4">Unannotated protein</fullName>
    </submittedName>
</protein>
<dbReference type="GO" id="GO:0003824">
    <property type="term" value="F:catalytic activity"/>
    <property type="evidence" value="ECO:0007669"/>
    <property type="project" value="InterPro"/>
</dbReference>
<reference evidence="4" key="1">
    <citation type="submission" date="2020-05" db="EMBL/GenBank/DDBJ databases">
        <authorList>
            <person name="Chiriac C."/>
            <person name="Salcher M."/>
            <person name="Ghai R."/>
            <person name="Kavagutti S V."/>
        </authorList>
    </citation>
    <scope>NUCLEOTIDE SEQUENCE</scope>
</reference>
<dbReference type="Pfam" id="PF01557">
    <property type="entry name" value="FAA_hydrolase"/>
    <property type="match status" value="1"/>
</dbReference>
<proteinExistence type="inferred from homology"/>
<dbReference type="PANTHER" id="PTHR42796">
    <property type="entry name" value="FUMARYLACETOACETATE HYDROLASE DOMAIN-CONTAINING PROTEIN 2A-RELATED"/>
    <property type="match status" value="1"/>
</dbReference>
<evidence type="ECO:0000256" key="1">
    <source>
        <dbReference type="ARBA" id="ARBA00010211"/>
    </source>
</evidence>
<dbReference type="InterPro" id="IPR036663">
    <property type="entry name" value="Fumarylacetoacetase_C_sf"/>
</dbReference>
<dbReference type="AlphaFoldDB" id="A0A6J6WR69"/>
<sequence>MPVPQVPATFTKFPSSLGGPFEPVPRMGETLDWEVEIVVVISRAAYRVSEVDAWNYVAGLAVGQDYSERTMQFAAGSQFSLGKSYLGFGPVGPWLTTLDEVSDRDNLQLECWINEDKVQDAPSTDMVFSIPSLIAQLSAVTPLWPGDVIFTGTPAGVGITAQPARFLQLGDVVRSSIGELGSIHNTIVAP</sequence>
<dbReference type="GO" id="GO:0046872">
    <property type="term" value="F:metal ion binding"/>
    <property type="evidence" value="ECO:0007669"/>
    <property type="project" value="UniProtKB-KW"/>
</dbReference>
<dbReference type="InterPro" id="IPR011234">
    <property type="entry name" value="Fumarylacetoacetase-like_C"/>
</dbReference>
<evidence type="ECO:0000313" key="4">
    <source>
        <dbReference type="EMBL" id="CAB4787240.1"/>
    </source>
</evidence>
<gene>
    <name evidence="4" type="ORF">UFOPK2958_00903</name>
</gene>
<feature type="domain" description="Fumarylacetoacetase-like C-terminal" evidence="3">
    <location>
        <begin position="3"/>
        <end position="188"/>
    </location>
</feature>